<evidence type="ECO:0000313" key="2">
    <source>
        <dbReference type="EMBL" id="PAA74283.1"/>
    </source>
</evidence>
<feature type="transmembrane region" description="Helical" evidence="1">
    <location>
        <begin position="30"/>
        <end position="50"/>
    </location>
</feature>
<keyword evidence="3" id="KW-1185">Reference proteome</keyword>
<evidence type="ECO:0000256" key="1">
    <source>
        <dbReference type="SAM" id="Phobius"/>
    </source>
</evidence>
<reference evidence="2 3" key="1">
    <citation type="submission" date="2017-06" db="EMBL/GenBank/DDBJ databases">
        <title>A platform for efficient transgenesis in Macrostomum lignano, a flatworm model organism for stem cell research.</title>
        <authorList>
            <person name="Berezikov E."/>
        </authorList>
    </citation>
    <scope>NUCLEOTIDE SEQUENCE [LARGE SCALE GENOMIC DNA]</scope>
    <source>
        <strain evidence="2">DV1</strain>
        <tissue evidence="2">Whole organism</tissue>
    </source>
</reference>
<protein>
    <submittedName>
        <fullName evidence="2">Uncharacterized protein</fullName>
    </submittedName>
</protein>
<accession>A0A267FKN0</accession>
<comment type="caution">
    <text evidence="2">The sequence shown here is derived from an EMBL/GenBank/DDBJ whole genome shotgun (WGS) entry which is preliminary data.</text>
</comment>
<evidence type="ECO:0000313" key="3">
    <source>
        <dbReference type="Proteomes" id="UP000215902"/>
    </source>
</evidence>
<feature type="non-terminal residue" evidence="2">
    <location>
        <position position="1"/>
    </location>
</feature>
<dbReference type="AlphaFoldDB" id="A0A267FKN0"/>
<sequence length="117" mass="13481">SDHFWFGRNQSTLEISSHFSTRRQKMQSHIFISLCLGLAAATVAVSGASIGNYEMSKRQTDAWSGHKLEVPIKWRKRGPELIIDRLDKRGPEMLLQRHLSGKRFHKRGPELIIDRLD</sequence>
<proteinExistence type="predicted"/>
<gene>
    <name evidence="2" type="ORF">BOX15_Mlig017097g3</name>
</gene>
<dbReference type="EMBL" id="NIVC01000959">
    <property type="protein sequence ID" value="PAA74283.1"/>
    <property type="molecule type" value="Genomic_DNA"/>
</dbReference>
<keyword evidence="1" id="KW-0812">Transmembrane</keyword>
<organism evidence="2 3">
    <name type="scientific">Macrostomum lignano</name>
    <dbReference type="NCBI Taxonomy" id="282301"/>
    <lineage>
        <taxon>Eukaryota</taxon>
        <taxon>Metazoa</taxon>
        <taxon>Spiralia</taxon>
        <taxon>Lophotrochozoa</taxon>
        <taxon>Platyhelminthes</taxon>
        <taxon>Rhabditophora</taxon>
        <taxon>Macrostomorpha</taxon>
        <taxon>Macrostomida</taxon>
        <taxon>Macrostomidae</taxon>
        <taxon>Macrostomum</taxon>
    </lineage>
</organism>
<name>A0A267FKN0_9PLAT</name>
<keyword evidence="1" id="KW-1133">Transmembrane helix</keyword>
<dbReference type="Proteomes" id="UP000215902">
    <property type="component" value="Unassembled WGS sequence"/>
</dbReference>
<keyword evidence="1" id="KW-0472">Membrane</keyword>